<dbReference type="InterPro" id="IPR055170">
    <property type="entry name" value="GFO_IDH_MocA-like_dom"/>
</dbReference>
<dbReference type="InterPro" id="IPR000683">
    <property type="entry name" value="Gfo/Idh/MocA-like_OxRdtase_N"/>
</dbReference>
<evidence type="ECO:0000313" key="7">
    <source>
        <dbReference type="Proteomes" id="UP001595685"/>
    </source>
</evidence>
<evidence type="ECO:0000256" key="2">
    <source>
        <dbReference type="ARBA" id="ARBA00023002"/>
    </source>
</evidence>
<dbReference type="EMBL" id="JBHRWW010000006">
    <property type="protein sequence ID" value="MFC3688809.1"/>
    <property type="molecule type" value="Genomic_DNA"/>
</dbReference>
<accession>A0ABV7WG74</accession>
<proteinExistence type="inferred from homology"/>
<dbReference type="Pfam" id="PF01408">
    <property type="entry name" value="GFO_IDH_MocA"/>
    <property type="match status" value="1"/>
</dbReference>
<evidence type="ECO:0000259" key="5">
    <source>
        <dbReference type="Pfam" id="PF22725"/>
    </source>
</evidence>
<dbReference type="Gene3D" id="3.40.50.720">
    <property type="entry name" value="NAD(P)-binding Rossmann-like Domain"/>
    <property type="match status" value="1"/>
</dbReference>
<gene>
    <name evidence="6" type="ORF">ACFOLH_10695</name>
</gene>
<dbReference type="PANTHER" id="PTHR22604">
    <property type="entry name" value="OXIDOREDUCTASES"/>
    <property type="match status" value="1"/>
</dbReference>
<dbReference type="Gene3D" id="3.30.360.10">
    <property type="entry name" value="Dihydrodipicolinate Reductase, domain 2"/>
    <property type="match status" value="1"/>
</dbReference>
<dbReference type="InterPro" id="IPR036291">
    <property type="entry name" value="NAD(P)-bd_dom_sf"/>
</dbReference>
<dbReference type="SUPFAM" id="SSF55347">
    <property type="entry name" value="Glyceraldehyde-3-phosphate dehydrogenase-like, C-terminal domain"/>
    <property type="match status" value="1"/>
</dbReference>
<dbReference type="InterPro" id="IPR050984">
    <property type="entry name" value="Gfo/Idh/MocA_domain"/>
</dbReference>
<feature type="domain" description="Gfo/Idh/MocA-like oxidoreductase N-terminal" evidence="4">
    <location>
        <begin position="14"/>
        <end position="129"/>
    </location>
</feature>
<reference evidence="7" key="1">
    <citation type="journal article" date="2019" name="Int. J. Syst. Evol. Microbiol.">
        <title>The Global Catalogue of Microorganisms (GCM) 10K type strain sequencing project: providing services to taxonomists for standard genome sequencing and annotation.</title>
        <authorList>
            <consortium name="The Broad Institute Genomics Platform"/>
            <consortium name="The Broad Institute Genome Sequencing Center for Infectious Disease"/>
            <person name="Wu L."/>
            <person name="Ma J."/>
        </authorList>
    </citation>
    <scope>NUCLEOTIDE SEQUENCE [LARGE SCALE GENOMIC DNA]</scope>
    <source>
        <strain evidence="7">NCAIM B.02333</strain>
    </source>
</reference>
<keyword evidence="2" id="KW-0560">Oxidoreductase</keyword>
<dbReference type="Pfam" id="PF22725">
    <property type="entry name" value="GFO_IDH_MocA_C3"/>
    <property type="match status" value="1"/>
</dbReference>
<dbReference type="PANTHER" id="PTHR22604:SF105">
    <property type="entry name" value="TRANS-1,2-DIHYDROBENZENE-1,2-DIOL DEHYDROGENASE"/>
    <property type="match status" value="1"/>
</dbReference>
<evidence type="ECO:0000259" key="4">
    <source>
        <dbReference type="Pfam" id="PF01408"/>
    </source>
</evidence>
<dbReference type="SUPFAM" id="SSF51735">
    <property type="entry name" value="NAD(P)-binding Rossmann-fold domains"/>
    <property type="match status" value="1"/>
</dbReference>
<dbReference type="RefSeq" id="WP_340287910.1">
    <property type="nucleotide sequence ID" value="NZ_JBBEOI010000001.1"/>
</dbReference>
<sequence length="347" mass="34914">MRPHGPDSAPPAQVRWGVVGTGPIAARVLGDLALTPGAVLAGVCSRTAAGGAAFAAAHGVGRTYTDPAALAADVDVVYVATPHAAHLDAAAAAMAAGTAVLVEKPLTATLAGARRLVEVAREHDVFCMEAMWTRFLPVTAELLDVAASGEVGRLRALHASIGSLVPPEPGGRLHDPQQGGGALLDIGVYPVWLALLLLGPVSSVAVAGEVSPGGVDVLSGLLLGHEGGAVSLLSSTLSSSAAGDAVLEGSLGAVRLEAPLWAPPALTVLHGAGVSAQPADRTVRPGRRGAGYVHMLEHVQECVLAGLTESPLHPLGTTLAVMEVLEQALDQLGVVRPDEVETAGSRA</sequence>
<keyword evidence="3" id="KW-0520">NAD</keyword>
<protein>
    <submittedName>
        <fullName evidence="6">Gfo/Idh/MocA family protein</fullName>
    </submittedName>
</protein>
<comment type="caution">
    <text evidence="6">The sequence shown here is derived from an EMBL/GenBank/DDBJ whole genome shotgun (WGS) entry which is preliminary data.</text>
</comment>
<evidence type="ECO:0000313" key="6">
    <source>
        <dbReference type="EMBL" id="MFC3688809.1"/>
    </source>
</evidence>
<comment type="similarity">
    <text evidence="1">Belongs to the Gfo/Idh/MocA family.</text>
</comment>
<keyword evidence="7" id="KW-1185">Reference proteome</keyword>
<organism evidence="6 7">
    <name type="scientific">Aquipuribacter hungaricus</name>
    <dbReference type="NCBI Taxonomy" id="545624"/>
    <lineage>
        <taxon>Bacteria</taxon>
        <taxon>Bacillati</taxon>
        <taxon>Actinomycetota</taxon>
        <taxon>Actinomycetes</taxon>
        <taxon>Micrococcales</taxon>
        <taxon>Intrasporangiaceae</taxon>
        <taxon>Aquipuribacter</taxon>
    </lineage>
</organism>
<evidence type="ECO:0000256" key="1">
    <source>
        <dbReference type="ARBA" id="ARBA00010928"/>
    </source>
</evidence>
<dbReference type="Proteomes" id="UP001595685">
    <property type="component" value="Unassembled WGS sequence"/>
</dbReference>
<feature type="domain" description="GFO/IDH/MocA-like oxidoreductase" evidence="5">
    <location>
        <begin position="143"/>
        <end position="248"/>
    </location>
</feature>
<name>A0ABV7WG74_9MICO</name>
<evidence type="ECO:0000256" key="3">
    <source>
        <dbReference type="ARBA" id="ARBA00023027"/>
    </source>
</evidence>